<keyword evidence="2" id="KW-0830">Ubiquinone</keyword>
<organism evidence="2 3">
    <name type="scientific">Bhargavaea ullalensis</name>
    <dbReference type="NCBI Taxonomy" id="1265685"/>
    <lineage>
        <taxon>Bacteria</taxon>
        <taxon>Bacillati</taxon>
        <taxon>Bacillota</taxon>
        <taxon>Bacilli</taxon>
        <taxon>Bacillales</taxon>
        <taxon>Caryophanaceae</taxon>
        <taxon>Bhargavaea</taxon>
    </lineage>
</organism>
<accession>A0ABV2GDM0</accession>
<feature type="domain" description="Methyltransferase type 11" evidence="1">
    <location>
        <begin position="36"/>
        <end position="130"/>
    </location>
</feature>
<comment type="caution">
    <text evidence="2">The sequence shown here is derived from an EMBL/GenBank/DDBJ whole genome shotgun (WGS) entry which is preliminary data.</text>
</comment>
<reference evidence="2 3" key="1">
    <citation type="submission" date="2024-06" db="EMBL/GenBank/DDBJ databases">
        <title>Genomic Encyclopedia of Type Strains, Phase IV (KMG-IV): sequencing the most valuable type-strain genomes for metagenomic binning, comparative biology and taxonomic classification.</title>
        <authorList>
            <person name="Goeker M."/>
        </authorList>
    </citation>
    <scope>NUCLEOTIDE SEQUENCE [LARGE SCALE GENOMIC DNA]</scope>
    <source>
        <strain evidence="2 3">DSM 26128</strain>
    </source>
</reference>
<keyword evidence="3" id="KW-1185">Reference proteome</keyword>
<dbReference type="EMBL" id="JBEPLW010000022">
    <property type="protein sequence ID" value="MET3576400.1"/>
    <property type="molecule type" value="Genomic_DNA"/>
</dbReference>
<dbReference type="Gene3D" id="3.40.50.150">
    <property type="entry name" value="Vaccinia Virus protein VP39"/>
    <property type="match status" value="1"/>
</dbReference>
<sequence>MSVFSRTYDQLMSPLEAVSFRKVRREIAQDATGRVLEIGAGTGLNFPFYAKAKSVDAVEPDPEMGRQSFARIREASVPIRLFAAGAEALPFPDGRFDTVIATLVFCTIPEPERALREIRRVAKPGARFVLFEHVRMPSRPLAALQKKLTPAWSKIADGCRLDRDTAQLVREAGISVRRLDSFAGGLFIRMECIIP</sequence>
<proteinExistence type="predicted"/>
<dbReference type="RefSeq" id="WP_354198409.1">
    <property type="nucleotide sequence ID" value="NZ_JBEPLW010000022.1"/>
</dbReference>
<name>A0ABV2GDM0_9BACL</name>
<dbReference type="Proteomes" id="UP001549099">
    <property type="component" value="Unassembled WGS sequence"/>
</dbReference>
<evidence type="ECO:0000259" key="1">
    <source>
        <dbReference type="Pfam" id="PF08241"/>
    </source>
</evidence>
<evidence type="ECO:0000313" key="3">
    <source>
        <dbReference type="Proteomes" id="UP001549099"/>
    </source>
</evidence>
<evidence type="ECO:0000313" key="2">
    <source>
        <dbReference type="EMBL" id="MET3576400.1"/>
    </source>
</evidence>
<protein>
    <submittedName>
        <fullName evidence="2">Ubiquinone/menaquinone biosynthesis C-methylase UbiE</fullName>
    </submittedName>
</protein>
<dbReference type="InterPro" id="IPR013216">
    <property type="entry name" value="Methyltransf_11"/>
</dbReference>
<dbReference type="InterPro" id="IPR052356">
    <property type="entry name" value="Thiol_S-MT"/>
</dbReference>
<dbReference type="CDD" id="cd02440">
    <property type="entry name" value="AdoMet_MTases"/>
    <property type="match status" value="1"/>
</dbReference>
<dbReference type="SUPFAM" id="SSF53335">
    <property type="entry name" value="S-adenosyl-L-methionine-dependent methyltransferases"/>
    <property type="match status" value="1"/>
</dbReference>
<dbReference type="PANTHER" id="PTHR45036:SF1">
    <property type="entry name" value="METHYLTRANSFERASE LIKE 7A"/>
    <property type="match status" value="1"/>
</dbReference>
<dbReference type="PANTHER" id="PTHR45036">
    <property type="entry name" value="METHYLTRANSFERASE LIKE 7B"/>
    <property type="match status" value="1"/>
</dbReference>
<dbReference type="InterPro" id="IPR029063">
    <property type="entry name" value="SAM-dependent_MTases_sf"/>
</dbReference>
<dbReference type="Pfam" id="PF08241">
    <property type="entry name" value="Methyltransf_11"/>
    <property type="match status" value="1"/>
</dbReference>
<gene>
    <name evidence="2" type="ORF">ABID49_002318</name>
</gene>